<evidence type="ECO:0000256" key="4">
    <source>
        <dbReference type="ARBA" id="ARBA00022989"/>
    </source>
</evidence>
<proteinExistence type="inferred from homology"/>
<keyword evidence="2 6" id="KW-1003">Cell membrane</keyword>
<evidence type="ECO:0000313" key="8">
    <source>
        <dbReference type="EMBL" id="EGD48840.1"/>
    </source>
</evidence>
<comment type="caution">
    <text evidence="6">Lacks conserved residue(s) required for the propagation of feature annotation.</text>
</comment>
<evidence type="ECO:0000256" key="3">
    <source>
        <dbReference type="ARBA" id="ARBA00022692"/>
    </source>
</evidence>
<name>F1TA98_9FIRM</name>
<sequence length="225" mass="24966">MDKSKKLLISKISLVILGLLVIIPLLKHLPAILELTVSVDKFRDYIISTGKIGPLIFILFQILQTVIAPIPGEVIQLAGGYIYGVPLGTLYTTVGMLVGAGIAFFFTRLLGGNFIENLIKKKKFKWMTDIMGHKNFSIFLFIFFFIPGLPKDYLIYVAGLTTIKPLKFFGILIVSRLPWLLASVSVGASVFEKNYMSTIIISVIAGLAFILGLIYKDKLVNKFSD</sequence>
<evidence type="ECO:0000256" key="5">
    <source>
        <dbReference type="ARBA" id="ARBA00023136"/>
    </source>
</evidence>
<comment type="caution">
    <text evidence="8">The sequence shown here is derived from an EMBL/GenBank/DDBJ whole genome shotgun (WGS) entry which is preliminary data.</text>
</comment>
<organism evidence="8 9">
    <name type="scientific">Ruminiclostridium papyrosolvens DSM 2782</name>
    <dbReference type="NCBI Taxonomy" id="588581"/>
    <lineage>
        <taxon>Bacteria</taxon>
        <taxon>Bacillati</taxon>
        <taxon>Bacillota</taxon>
        <taxon>Clostridia</taxon>
        <taxon>Eubacteriales</taxon>
        <taxon>Oscillospiraceae</taxon>
        <taxon>Ruminiclostridium</taxon>
    </lineage>
</organism>
<dbReference type="STRING" id="588581.Cpap_3264"/>
<dbReference type="RefSeq" id="WP_004618161.1">
    <property type="nucleotide sequence ID" value="NZ_ACXX02000003.1"/>
</dbReference>
<dbReference type="EMBL" id="ACXX02000003">
    <property type="protein sequence ID" value="EGD48840.1"/>
    <property type="molecule type" value="Genomic_DNA"/>
</dbReference>
<evidence type="ECO:0000259" key="7">
    <source>
        <dbReference type="Pfam" id="PF09335"/>
    </source>
</evidence>
<dbReference type="Proteomes" id="UP000003860">
    <property type="component" value="Unassembled WGS sequence"/>
</dbReference>
<evidence type="ECO:0000313" key="9">
    <source>
        <dbReference type="Proteomes" id="UP000003860"/>
    </source>
</evidence>
<dbReference type="PANTHER" id="PTHR12677:SF59">
    <property type="entry name" value="GOLGI APPARATUS MEMBRANE PROTEIN TVP38-RELATED"/>
    <property type="match status" value="1"/>
</dbReference>
<dbReference type="OrthoDB" id="3173541at2"/>
<feature type="transmembrane region" description="Helical" evidence="6">
    <location>
        <begin position="82"/>
        <end position="106"/>
    </location>
</feature>
<keyword evidence="4 6" id="KW-1133">Transmembrane helix</keyword>
<reference evidence="8" key="2">
    <citation type="submission" date="2011-01" db="EMBL/GenBank/DDBJ databases">
        <title>The Non-contiguous Finished genome of Clostridium papyrosolvens.</title>
        <authorList>
            <person name="Lucas S."/>
            <person name="Copeland A."/>
            <person name="Lapidus A."/>
            <person name="Cheng J.-F."/>
            <person name="Goodwin L."/>
            <person name="Pitluck S."/>
            <person name="Misra M."/>
            <person name="Chertkov O."/>
            <person name="Detter J.C."/>
            <person name="Han C."/>
            <person name="Tapia R."/>
            <person name="Land M."/>
            <person name="Hauser L."/>
            <person name="Kyrpides N."/>
            <person name="Ivanova N."/>
            <person name="Pagani I."/>
            <person name="Mouttaki H."/>
            <person name="He Z."/>
            <person name="Zhou J."/>
            <person name="Hemme C.L."/>
            <person name="Woyke T."/>
        </authorList>
    </citation>
    <scope>NUCLEOTIDE SEQUENCE [LARGE SCALE GENOMIC DNA]</scope>
    <source>
        <strain evidence="8">DSM 2782</strain>
    </source>
</reference>
<dbReference type="InterPro" id="IPR032816">
    <property type="entry name" value="VTT_dom"/>
</dbReference>
<comment type="similarity">
    <text evidence="6">Belongs to the TVP38/TMEM64 family.</text>
</comment>
<dbReference type="AlphaFoldDB" id="F1TA98"/>
<keyword evidence="5 6" id="KW-0472">Membrane</keyword>
<dbReference type="InterPro" id="IPR015414">
    <property type="entry name" value="TMEM64"/>
</dbReference>
<evidence type="ECO:0000256" key="1">
    <source>
        <dbReference type="ARBA" id="ARBA00004651"/>
    </source>
</evidence>
<keyword evidence="9" id="KW-1185">Reference proteome</keyword>
<dbReference type="eggNOG" id="COG0398">
    <property type="taxonomic scope" value="Bacteria"/>
</dbReference>
<feature type="transmembrane region" description="Helical" evidence="6">
    <location>
        <begin position="195"/>
        <end position="215"/>
    </location>
</feature>
<gene>
    <name evidence="8" type="ORF">Cpap_3264</name>
</gene>
<dbReference type="GO" id="GO:0005886">
    <property type="term" value="C:plasma membrane"/>
    <property type="evidence" value="ECO:0007669"/>
    <property type="project" value="UniProtKB-SubCell"/>
</dbReference>
<reference evidence="8" key="1">
    <citation type="submission" date="2009-07" db="EMBL/GenBank/DDBJ databases">
        <authorList>
            <consortium name="US DOE Joint Genome Institute (JGI-PGF)"/>
            <person name="Lucas S."/>
            <person name="Copeland A."/>
            <person name="Lapidus A."/>
            <person name="Glavina del Rio T."/>
            <person name="Tice H."/>
            <person name="Bruce D."/>
            <person name="Goodwin L."/>
            <person name="Pitluck S."/>
            <person name="Larimer F."/>
            <person name="Land M.L."/>
            <person name="Mouttaki H."/>
            <person name="He Z."/>
            <person name="Zhou J."/>
            <person name="Hemme C.L."/>
        </authorList>
    </citation>
    <scope>NUCLEOTIDE SEQUENCE</scope>
    <source>
        <strain evidence="8">DSM 2782</strain>
    </source>
</reference>
<evidence type="ECO:0000256" key="2">
    <source>
        <dbReference type="ARBA" id="ARBA00022475"/>
    </source>
</evidence>
<dbReference type="Pfam" id="PF09335">
    <property type="entry name" value="VTT_dom"/>
    <property type="match status" value="1"/>
</dbReference>
<feature type="transmembrane region" description="Helical" evidence="6">
    <location>
        <begin position="12"/>
        <end position="32"/>
    </location>
</feature>
<dbReference type="PANTHER" id="PTHR12677">
    <property type="entry name" value="GOLGI APPARATUS MEMBRANE PROTEIN TVP38-RELATED"/>
    <property type="match status" value="1"/>
</dbReference>
<evidence type="ECO:0000256" key="6">
    <source>
        <dbReference type="RuleBase" id="RU366058"/>
    </source>
</evidence>
<feature type="domain" description="VTT" evidence="7">
    <location>
        <begin position="70"/>
        <end position="188"/>
    </location>
</feature>
<keyword evidence="3 6" id="KW-0812">Transmembrane</keyword>
<accession>F1TA98</accession>
<protein>
    <recommendedName>
        <fullName evidence="6">TVP38/TMEM64 family membrane protein</fullName>
    </recommendedName>
</protein>
<comment type="subcellular location">
    <subcellularLocation>
        <location evidence="1 6">Cell membrane</location>
        <topology evidence="1 6">Multi-pass membrane protein</topology>
    </subcellularLocation>
</comment>